<evidence type="ECO:0000313" key="1">
    <source>
        <dbReference type="EMBL" id="OUN43776.1"/>
    </source>
</evidence>
<organism evidence="1 2">
    <name type="scientific">Enorma massiliensis</name>
    <dbReference type="NCBI Taxonomy" id="1472761"/>
    <lineage>
        <taxon>Bacteria</taxon>
        <taxon>Bacillati</taxon>
        <taxon>Actinomycetota</taxon>
        <taxon>Coriobacteriia</taxon>
        <taxon>Coriobacteriales</taxon>
        <taxon>Coriobacteriaceae</taxon>
        <taxon>Enorma</taxon>
    </lineage>
</organism>
<evidence type="ECO:0000313" key="2">
    <source>
        <dbReference type="Proteomes" id="UP000196560"/>
    </source>
</evidence>
<accession>A0A1Y3U4S7</accession>
<dbReference type="RefSeq" id="WP_087186072.1">
    <property type="nucleotide sequence ID" value="NZ_NFHO01000003.1"/>
</dbReference>
<comment type="caution">
    <text evidence="1">The sequence shown here is derived from an EMBL/GenBank/DDBJ whole genome shotgun (WGS) entry which is preliminary data.</text>
</comment>
<gene>
    <name evidence="1" type="ORF">B5G21_03560</name>
</gene>
<reference evidence="2" key="1">
    <citation type="submission" date="2017-04" db="EMBL/GenBank/DDBJ databases">
        <title>Function of individual gut microbiota members based on whole genome sequencing of pure cultures obtained from chicken caecum.</title>
        <authorList>
            <person name="Medvecky M."/>
            <person name="Cejkova D."/>
            <person name="Polansky O."/>
            <person name="Karasova D."/>
            <person name="Kubasova T."/>
            <person name="Cizek A."/>
            <person name="Rychlik I."/>
        </authorList>
    </citation>
    <scope>NUCLEOTIDE SEQUENCE [LARGE SCALE GENOMIC DNA]</scope>
    <source>
        <strain evidence="2">An70</strain>
    </source>
</reference>
<dbReference type="EMBL" id="NFHO01000003">
    <property type="protein sequence ID" value="OUN43776.1"/>
    <property type="molecule type" value="Genomic_DNA"/>
</dbReference>
<dbReference type="AlphaFoldDB" id="A0A1Y3U4S7"/>
<name>A0A1Y3U4S7_9ACTN</name>
<sequence>MLEFDLDKGRKTVRVTIGGEPYEARLGNLTFALDAKLLGEKMRAISEDGLSAEEVVARAEDFACLARSMAAAMFGEEGAERLLGGTHRLDIPRIAEVIGIMADITDSDESMAAAREAVVGLS</sequence>
<dbReference type="Proteomes" id="UP000196560">
    <property type="component" value="Unassembled WGS sequence"/>
</dbReference>
<keyword evidence="2" id="KW-1185">Reference proteome</keyword>
<proteinExistence type="predicted"/>
<protein>
    <submittedName>
        <fullName evidence="1">Uncharacterized protein</fullName>
    </submittedName>
</protein>